<organism evidence="3 4">
    <name type="scientific">Dankookia rubra</name>
    <dbReference type="NCBI Taxonomy" id="1442381"/>
    <lineage>
        <taxon>Bacteria</taxon>
        <taxon>Pseudomonadati</taxon>
        <taxon>Pseudomonadota</taxon>
        <taxon>Alphaproteobacteria</taxon>
        <taxon>Acetobacterales</taxon>
        <taxon>Roseomonadaceae</taxon>
        <taxon>Dankookia</taxon>
    </lineage>
</organism>
<dbReference type="SUPFAM" id="SSF53756">
    <property type="entry name" value="UDP-Glycosyltransferase/glycogen phosphorylase"/>
    <property type="match status" value="1"/>
</dbReference>
<keyword evidence="3" id="KW-0808">Transferase</keyword>
<protein>
    <submittedName>
        <fullName evidence="3">Glycosyltransferase</fullName>
    </submittedName>
</protein>
<feature type="domain" description="Glycosyl transferase family 1" evidence="1">
    <location>
        <begin position="279"/>
        <end position="428"/>
    </location>
</feature>
<feature type="domain" description="Glycosyltransferase subfamily 4-like N-terminal" evidence="2">
    <location>
        <begin position="61"/>
        <end position="260"/>
    </location>
</feature>
<comment type="caution">
    <text evidence="3">The sequence shown here is derived from an EMBL/GenBank/DDBJ whole genome shotgun (WGS) entry which is preliminary data.</text>
</comment>
<dbReference type="InterPro" id="IPR050194">
    <property type="entry name" value="Glycosyltransferase_grp1"/>
</dbReference>
<dbReference type="GO" id="GO:0016757">
    <property type="term" value="F:glycosyltransferase activity"/>
    <property type="evidence" value="ECO:0007669"/>
    <property type="project" value="InterPro"/>
</dbReference>
<gene>
    <name evidence="3" type="ORF">E2C06_17670</name>
</gene>
<reference evidence="3 4" key="1">
    <citation type="journal article" date="2016" name="J. Microbiol.">
        <title>Dankookia rubra gen. nov., sp. nov., an alphaproteobacterium isolated from sediment of a shallow stream.</title>
        <authorList>
            <person name="Kim W.H."/>
            <person name="Kim D.H."/>
            <person name="Kang K."/>
            <person name="Ahn T.Y."/>
        </authorList>
    </citation>
    <scope>NUCLEOTIDE SEQUENCE [LARGE SCALE GENOMIC DNA]</scope>
    <source>
        <strain evidence="3 4">JCM30602</strain>
    </source>
</reference>
<dbReference type="Gene3D" id="3.40.50.2000">
    <property type="entry name" value="Glycogen Phosphorylase B"/>
    <property type="match status" value="2"/>
</dbReference>
<dbReference type="InterPro" id="IPR001296">
    <property type="entry name" value="Glyco_trans_1"/>
</dbReference>
<dbReference type="Pfam" id="PF00534">
    <property type="entry name" value="Glycos_transf_1"/>
    <property type="match status" value="1"/>
</dbReference>
<keyword evidence="4" id="KW-1185">Reference proteome</keyword>
<accession>A0A4R5QDR8</accession>
<dbReference type="OrthoDB" id="9807414at2"/>
<dbReference type="AlphaFoldDB" id="A0A4R5QDR8"/>
<dbReference type="PANTHER" id="PTHR45947">
    <property type="entry name" value="SULFOQUINOVOSYL TRANSFERASE SQD2"/>
    <property type="match status" value="1"/>
</dbReference>
<sequence length="469" mass="52475">MTRPSLEGSAAMIRAALQGRGKRRSEKVAPPPAEIRLLPQPERRPLRVLVMSHMDPRVSRGGAEIAAFQLYEYLKAQPGVTTWFLAAAPGKIGERLGVRLIQPFGPDDYAYVGHGFDHFIHSNGDPEFPPEFMTLLADLKPDVVHLHHYTNFGIEVLLQIRRVLPDVRIVLTLHEYLAICNHFGQMVKRQNFALCDGASPRACHKCFPEKPEPDFFLRELFMKRFFRLVDHFVSPSHFLIDRYVAWGLPAERLTMIENGMPIRTGPAAPNPYPSMADGLTVGFFGQISGLKGINVVLDAAEMLHAQGITDIRIDVHGDHSGQPEPFRKEFEARLAKAPPNFSFRGPYENRRVDALMRSVHAVLVPSIWWENSPLVIQEALLNRRPVICSDIGGMAEKVRNGRDGFHFQAGSAFSLAALLRGLAREPQRLTALQQTMAVPPTIAETGAAIRDLYEQALRQPRAETRDIAA</sequence>
<dbReference type="InterPro" id="IPR028098">
    <property type="entry name" value="Glyco_trans_4-like_N"/>
</dbReference>
<evidence type="ECO:0000313" key="4">
    <source>
        <dbReference type="Proteomes" id="UP000295096"/>
    </source>
</evidence>
<evidence type="ECO:0000259" key="2">
    <source>
        <dbReference type="Pfam" id="PF13439"/>
    </source>
</evidence>
<dbReference type="EMBL" id="SMSJ01000023">
    <property type="protein sequence ID" value="TDH61332.1"/>
    <property type="molecule type" value="Genomic_DNA"/>
</dbReference>
<proteinExistence type="predicted"/>
<dbReference type="PANTHER" id="PTHR45947:SF13">
    <property type="entry name" value="TRANSFERASE"/>
    <property type="match status" value="1"/>
</dbReference>
<evidence type="ECO:0000313" key="3">
    <source>
        <dbReference type="EMBL" id="TDH61332.1"/>
    </source>
</evidence>
<dbReference type="Proteomes" id="UP000295096">
    <property type="component" value="Unassembled WGS sequence"/>
</dbReference>
<evidence type="ECO:0000259" key="1">
    <source>
        <dbReference type="Pfam" id="PF00534"/>
    </source>
</evidence>
<name>A0A4R5QDR8_9PROT</name>
<dbReference type="Pfam" id="PF13439">
    <property type="entry name" value="Glyco_transf_4"/>
    <property type="match status" value="1"/>
</dbReference>